<reference evidence="2" key="1">
    <citation type="submission" date="2019-10" db="EMBL/GenBank/DDBJ databases">
        <authorList>
            <person name="Soares A.E.R."/>
            <person name="Aleixo A."/>
            <person name="Schneider P."/>
            <person name="Miyaki C.Y."/>
            <person name="Schneider M.P."/>
            <person name="Mello C."/>
            <person name="Vasconcelos A.T.R."/>
        </authorList>
    </citation>
    <scope>NUCLEOTIDE SEQUENCE</scope>
    <source>
        <tissue evidence="2">Muscle</tissue>
    </source>
</reference>
<comment type="caution">
    <text evidence="2">The sequence shown here is derived from an EMBL/GenBank/DDBJ whole genome shotgun (WGS) entry which is preliminary data.</text>
</comment>
<feature type="compositionally biased region" description="Polar residues" evidence="1">
    <location>
        <begin position="10"/>
        <end position="22"/>
    </location>
</feature>
<dbReference type="Proteomes" id="UP001145742">
    <property type="component" value="Unassembled WGS sequence"/>
</dbReference>
<organism evidence="2 3">
    <name type="scientific">Willisornis vidua</name>
    <name type="common">Xingu scale-backed antbird</name>
    <dbReference type="NCBI Taxonomy" id="1566151"/>
    <lineage>
        <taxon>Eukaryota</taxon>
        <taxon>Metazoa</taxon>
        <taxon>Chordata</taxon>
        <taxon>Craniata</taxon>
        <taxon>Vertebrata</taxon>
        <taxon>Euteleostomi</taxon>
        <taxon>Archelosauria</taxon>
        <taxon>Archosauria</taxon>
        <taxon>Dinosauria</taxon>
        <taxon>Saurischia</taxon>
        <taxon>Theropoda</taxon>
        <taxon>Coelurosauria</taxon>
        <taxon>Aves</taxon>
        <taxon>Neognathae</taxon>
        <taxon>Neoaves</taxon>
        <taxon>Telluraves</taxon>
        <taxon>Australaves</taxon>
        <taxon>Passeriformes</taxon>
        <taxon>Thamnophilidae</taxon>
        <taxon>Willisornis</taxon>
    </lineage>
</organism>
<protein>
    <submittedName>
        <fullName evidence="2">Uncharacterized protein</fullName>
    </submittedName>
</protein>
<evidence type="ECO:0000313" key="2">
    <source>
        <dbReference type="EMBL" id="KAJ7415748.1"/>
    </source>
</evidence>
<name>A0ABQ9DAJ5_9PASS</name>
<keyword evidence="3" id="KW-1185">Reference proteome</keyword>
<sequence>MLRNGGFHSPHQTLSHSTQTVAGEQLTGRARSFRECTHKPSPTQGEKEEAKNPDIIVMQDVAKAEQSKTMEVAPIQKRKYKTKSVHPVDDEVVVAPSQPADSEPKVLTKSLSFDNLRGSRKDIARQPGEPILTWLIRVWDLMGETFNRMVLKPGLTIVEP</sequence>
<feature type="region of interest" description="Disordered" evidence="1">
    <location>
        <begin position="1"/>
        <end position="54"/>
    </location>
</feature>
<evidence type="ECO:0000256" key="1">
    <source>
        <dbReference type="SAM" id="MobiDB-lite"/>
    </source>
</evidence>
<gene>
    <name evidence="2" type="ORF">WISP_76331</name>
</gene>
<evidence type="ECO:0000313" key="3">
    <source>
        <dbReference type="Proteomes" id="UP001145742"/>
    </source>
</evidence>
<proteinExistence type="predicted"/>
<dbReference type="EMBL" id="WHWB01033913">
    <property type="protein sequence ID" value="KAJ7415748.1"/>
    <property type="molecule type" value="Genomic_DNA"/>
</dbReference>
<accession>A0ABQ9DAJ5</accession>